<protein>
    <submittedName>
        <fullName evidence="2">SGNH hydrolase</fullName>
    </submittedName>
</protein>
<keyword evidence="3" id="KW-1185">Reference proteome</keyword>
<dbReference type="SUPFAM" id="SSF52266">
    <property type="entry name" value="SGNH hydrolase"/>
    <property type="match status" value="1"/>
</dbReference>
<accession>A0AAD6EC22</accession>
<dbReference type="PANTHER" id="PTHR37981:SF1">
    <property type="entry name" value="SGNH HYDROLASE-TYPE ESTERASE DOMAIN-CONTAINING PROTEIN"/>
    <property type="match status" value="1"/>
</dbReference>
<organism evidence="2 3">
    <name type="scientific">Penicillium hordei</name>
    <dbReference type="NCBI Taxonomy" id="40994"/>
    <lineage>
        <taxon>Eukaryota</taxon>
        <taxon>Fungi</taxon>
        <taxon>Dikarya</taxon>
        <taxon>Ascomycota</taxon>
        <taxon>Pezizomycotina</taxon>
        <taxon>Eurotiomycetes</taxon>
        <taxon>Eurotiomycetidae</taxon>
        <taxon>Eurotiales</taxon>
        <taxon>Aspergillaceae</taxon>
        <taxon>Penicillium</taxon>
    </lineage>
</organism>
<keyword evidence="2" id="KW-0378">Hydrolase</keyword>
<dbReference type="Proteomes" id="UP001213799">
    <property type="component" value="Unassembled WGS sequence"/>
</dbReference>
<dbReference type="Gene3D" id="3.40.50.1110">
    <property type="entry name" value="SGNH hydrolase"/>
    <property type="match status" value="1"/>
</dbReference>
<name>A0AAD6EC22_9EURO</name>
<dbReference type="GO" id="GO:0016788">
    <property type="term" value="F:hydrolase activity, acting on ester bonds"/>
    <property type="evidence" value="ECO:0007669"/>
    <property type="project" value="InterPro"/>
</dbReference>
<feature type="compositionally biased region" description="Polar residues" evidence="1">
    <location>
        <begin position="395"/>
        <end position="408"/>
    </location>
</feature>
<dbReference type="InterPro" id="IPR036514">
    <property type="entry name" value="SGNH_hydro_sf"/>
</dbReference>
<evidence type="ECO:0000313" key="3">
    <source>
        <dbReference type="Proteomes" id="UP001213799"/>
    </source>
</evidence>
<dbReference type="AlphaFoldDB" id="A0AAD6EC22"/>
<comment type="caution">
    <text evidence="2">The sequence shown here is derived from an EMBL/GenBank/DDBJ whole genome shotgun (WGS) entry which is preliminary data.</text>
</comment>
<proteinExistence type="predicted"/>
<reference evidence="2" key="2">
    <citation type="submission" date="2023-01" db="EMBL/GenBank/DDBJ databases">
        <authorList>
            <person name="Petersen C."/>
        </authorList>
    </citation>
    <scope>NUCLEOTIDE SEQUENCE</scope>
    <source>
        <strain evidence="2">IBT 12815</strain>
    </source>
</reference>
<dbReference type="GeneID" id="81586042"/>
<dbReference type="CDD" id="cd01823">
    <property type="entry name" value="SEST_like"/>
    <property type="match status" value="1"/>
</dbReference>
<feature type="region of interest" description="Disordered" evidence="1">
    <location>
        <begin position="381"/>
        <end position="408"/>
    </location>
</feature>
<dbReference type="RefSeq" id="XP_056755548.1">
    <property type="nucleotide sequence ID" value="XM_056895800.1"/>
</dbReference>
<gene>
    <name evidence="2" type="ORF">N7537_004743</name>
</gene>
<dbReference type="EMBL" id="JAQJAE010000002">
    <property type="protein sequence ID" value="KAJ5608124.1"/>
    <property type="molecule type" value="Genomic_DNA"/>
</dbReference>
<dbReference type="InterPro" id="IPR037460">
    <property type="entry name" value="SEST-like"/>
</dbReference>
<reference evidence="2" key="1">
    <citation type="journal article" date="2023" name="IMA Fungus">
        <title>Comparative genomic study of the Penicillium genus elucidates a diverse pangenome and 15 lateral gene transfer events.</title>
        <authorList>
            <person name="Petersen C."/>
            <person name="Sorensen T."/>
            <person name="Nielsen M.R."/>
            <person name="Sondergaard T.E."/>
            <person name="Sorensen J.L."/>
            <person name="Fitzpatrick D.A."/>
            <person name="Frisvad J.C."/>
            <person name="Nielsen K.L."/>
        </authorList>
    </citation>
    <scope>NUCLEOTIDE SEQUENCE</scope>
    <source>
        <strain evidence="2">IBT 12815</strain>
    </source>
</reference>
<evidence type="ECO:0000256" key="1">
    <source>
        <dbReference type="SAM" id="MobiDB-lite"/>
    </source>
</evidence>
<dbReference type="PANTHER" id="PTHR37981">
    <property type="entry name" value="LIPASE 2"/>
    <property type="match status" value="1"/>
</dbReference>
<dbReference type="GO" id="GO:0006629">
    <property type="term" value="P:lipid metabolic process"/>
    <property type="evidence" value="ECO:0007669"/>
    <property type="project" value="TreeGrafter"/>
</dbReference>
<sequence>MAAVGDSFTAGIGSGNVHSSRKEDTVCSRYDYSYPSIMNQFFSSSVSNFTYLACSGDTLVDIAAQIARLSKGLDLAVMTAGGNYLCLTTIIKTCILNSVTSESSCQKAIKIAQTAIDGILEDNIVSLLNSLDDKMDDRGIIVLSSFPPYFDNMTSDCTNNEDWVFPGQAGSTSLLLSTSHRTYFHTLVANTNAKLKSAVDKVARTASSTVVFADWSAWGEAAGGRFCEKGSSPDPSSSTNDYAMFYKLPTYKVFNPGTVYRRDLNLGSDPMLGISSNTTSVQEGLEAEEANWDQIRESISNPLSKRDAPTTGVCGTNSGGGWLPDQIGKIFHPTNFGHEAIASYVTFAIGNAVAKKEQTTTPACNLVETSLAIRVRAQNHTPAPTSCAHTRRSSAKLSYQPGKTRTTT</sequence>
<evidence type="ECO:0000313" key="2">
    <source>
        <dbReference type="EMBL" id="KAJ5608124.1"/>
    </source>
</evidence>